<gene>
    <name evidence="1" type="ORF">CDAR_388161</name>
</gene>
<reference evidence="1 2" key="1">
    <citation type="submission" date="2021-06" db="EMBL/GenBank/DDBJ databases">
        <title>Caerostris darwini draft genome.</title>
        <authorList>
            <person name="Kono N."/>
            <person name="Arakawa K."/>
        </authorList>
    </citation>
    <scope>NUCLEOTIDE SEQUENCE [LARGE SCALE GENOMIC DNA]</scope>
</reference>
<evidence type="ECO:0000313" key="2">
    <source>
        <dbReference type="Proteomes" id="UP001054837"/>
    </source>
</evidence>
<organism evidence="1 2">
    <name type="scientific">Caerostris darwini</name>
    <dbReference type="NCBI Taxonomy" id="1538125"/>
    <lineage>
        <taxon>Eukaryota</taxon>
        <taxon>Metazoa</taxon>
        <taxon>Ecdysozoa</taxon>
        <taxon>Arthropoda</taxon>
        <taxon>Chelicerata</taxon>
        <taxon>Arachnida</taxon>
        <taxon>Araneae</taxon>
        <taxon>Araneomorphae</taxon>
        <taxon>Entelegynae</taxon>
        <taxon>Araneoidea</taxon>
        <taxon>Araneidae</taxon>
        <taxon>Caerostris</taxon>
    </lineage>
</organism>
<comment type="caution">
    <text evidence="1">The sequence shown here is derived from an EMBL/GenBank/DDBJ whole genome shotgun (WGS) entry which is preliminary data.</text>
</comment>
<dbReference type="EMBL" id="BPLQ01011701">
    <property type="protein sequence ID" value="GIY59713.1"/>
    <property type="molecule type" value="Genomic_DNA"/>
</dbReference>
<dbReference type="Proteomes" id="UP001054837">
    <property type="component" value="Unassembled WGS sequence"/>
</dbReference>
<name>A0AAV4UPJ5_9ARAC</name>
<protein>
    <submittedName>
        <fullName evidence="1">Uncharacterized protein</fullName>
    </submittedName>
</protein>
<proteinExistence type="predicted"/>
<sequence length="30" mass="3613">DINYILQIQNDDYLKVCQTERRRLSEGTDI</sequence>
<accession>A0AAV4UPJ5</accession>
<evidence type="ECO:0000313" key="1">
    <source>
        <dbReference type="EMBL" id="GIY59713.1"/>
    </source>
</evidence>
<keyword evidence="2" id="KW-1185">Reference proteome</keyword>
<feature type="non-terminal residue" evidence="1">
    <location>
        <position position="1"/>
    </location>
</feature>
<dbReference type="AlphaFoldDB" id="A0AAV4UPJ5"/>